<gene>
    <name evidence="1" type="ORF">B0H17DRAFT_949779</name>
</gene>
<comment type="caution">
    <text evidence="1">The sequence shown here is derived from an EMBL/GenBank/DDBJ whole genome shotgun (WGS) entry which is preliminary data.</text>
</comment>
<reference evidence="1" key="1">
    <citation type="submission" date="2023-03" db="EMBL/GenBank/DDBJ databases">
        <title>Massive genome expansion in bonnet fungi (Mycena s.s.) driven by repeated elements and novel gene families across ecological guilds.</title>
        <authorList>
            <consortium name="Lawrence Berkeley National Laboratory"/>
            <person name="Harder C.B."/>
            <person name="Miyauchi S."/>
            <person name="Viragh M."/>
            <person name="Kuo A."/>
            <person name="Thoen E."/>
            <person name="Andreopoulos B."/>
            <person name="Lu D."/>
            <person name="Skrede I."/>
            <person name="Drula E."/>
            <person name="Henrissat B."/>
            <person name="Morin E."/>
            <person name="Kohler A."/>
            <person name="Barry K."/>
            <person name="LaButti K."/>
            <person name="Morin E."/>
            <person name="Salamov A."/>
            <person name="Lipzen A."/>
            <person name="Mereny Z."/>
            <person name="Hegedus B."/>
            <person name="Baldrian P."/>
            <person name="Stursova M."/>
            <person name="Weitz H."/>
            <person name="Taylor A."/>
            <person name="Grigoriev I.V."/>
            <person name="Nagy L.G."/>
            <person name="Martin F."/>
            <person name="Kauserud H."/>
        </authorList>
    </citation>
    <scope>NUCLEOTIDE SEQUENCE</scope>
    <source>
        <strain evidence="1">CBHHK067</strain>
    </source>
</reference>
<evidence type="ECO:0000313" key="1">
    <source>
        <dbReference type="EMBL" id="KAJ7668863.1"/>
    </source>
</evidence>
<protein>
    <submittedName>
        <fullName evidence="1">Uncharacterized protein</fullName>
    </submittedName>
</protein>
<keyword evidence="2" id="KW-1185">Reference proteome</keyword>
<dbReference type="Proteomes" id="UP001221757">
    <property type="component" value="Unassembled WGS sequence"/>
</dbReference>
<proteinExistence type="predicted"/>
<accession>A0AAD7G9E7</accession>
<sequence>MATQGANAGAAAPNTVSPVSSFKMPYSWDRKTFDSDDHEELLTYVDQVEQILDKAGMTDEAEKKHVFTEYLPYKKKKFWRELGLYTSGTFNEFVKEVFQSYPEVKSEETGSVEALNSICKKHKGITVSQEGKLRCFGIEFTVEAKKLMHGKAL</sequence>
<feature type="non-terminal residue" evidence="1">
    <location>
        <position position="153"/>
    </location>
</feature>
<dbReference type="AlphaFoldDB" id="A0AAD7G9E7"/>
<dbReference type="EMBL" id="JARKIE010000193">
    <property type="protein sequence ID" value="KAJ7668863.1"/>
    <property type="molecule type" value="Genomic_DNA"/>
</dbReference>
<organism evidence="1 2">
    <name type="scientific">Mycena rosella</name>
    <name type="common">Pink bonnet</name>
    <name type="synonym">Agaricus rosellus</name>
    <dbReference type="NCBI Taxonomy" id="1033263"/>
    <lineage>
        <taxon>Eukaryota</taxon>
        <taxon>Fungi</taxon>
        <taxon>Dikarya</taxon>
        <taxon>Basidiomycota</taxon>
        <taxon>Agaricomycotina</taxon>
        <taxon>Agaricomycetes</taxon>
        <taxon>Agaricomycetidae</taxon>
        <taxon>Agaricales</taxon>
        <taxon>Marasmiineae</taxon>
        <taxon>Mycenaceae</taxon>
        <taxon>Mycena</taxon>
    </lineage>
</organism>
<evidence type="ECO:0000313" key="2">
    <source>
        <dbReference type="Proteomes" id="UP001221757"/>
    </source>
</evidence>
<name>A0AAD7G9E7_MYCRO</name>